<dbReference type="EMBL" id="KB733452">
    <property type="protein sequence ID" value="ENI06277.1"/>
    <property type="molecule type" value="Genomic_DNA"/>
</dbReference>
<reference evidence="3 4" key="1">
    <citation type="journal article" date="2012" name="PLoS Pathog.">
        <title>Diverse lifestyles and strategies of plant pathogenesis encoded in the genomes of eighteen Dothideomycetes fungi.</title>
        <authorList>
            <person name="Ohm R.A."/>
            <person name="Feau N."/>
            <person name="Henrissat B."/>
            <person name="Schoch C.L."/>
            <person name="Horwitz B.A."/>
            <person name="Barry K.W."/>
            <person name="Condon B.J."/>
            <person name="Copeland A.C."/>
            <person name="Dhillon B."/>
            <person name="Glaser F."/>
            <person name="Hesse C.N."/>
            <person name="Kosti I."/>
            <person name="LaButti K."/>
            <person name="Lindquist E.A."/>
            <person name="Lucas S."/>
            <person name="Salamov A.A."/>
            <person name="Bradshaw R.E."/>
            <person name="Ciuffetti L."/>
            <person name="Hamelin R.C."/>
            <person name="Kema G.H.J."/>
            <person name="Lawrence C."/>
            <person name="Scott J.A."/>
            <person name="Spatafora J.W."/>
            <person name="Turgeon B.G."/>
            <person name="de Wit P.J.G.M."/>
            <person name="Zhong S."/>
            <person name="Goodwin S.B."/>
            <person name="Grigoriev I.V."/>
        </authorList>
    </citation>
    <scope>NUCLEOTIDE SEQUENCE [LARGE SCALE GENOMIC DNA]</scope>
    <source>
        <strain evidence="4">C4 / ATCC 48331 / race T</strain>
    </source>
</reference>
<organism evidence="3 4">
    <name type="scientific">Cochliobolus heterostrophus (strain C4 / ATCC 48331 / race T)</name>
    <name type="common">Southern corn leaf blight fungus</name>
    <name type="synonym">Bipolaris maydis</name>
    <dbReference type="NCBI Taxonomy" id="665024"/>
    <lineage>
        <taxon>Eukaryota</taxon>
        <taxon>Fungi</taxon>
        <taxon>Dikarya</taxon>
        <taxon>Ascomycota</taxon>
        <taxon>Pezizomycotina</taxon>
        <taxon>Dothideomycetes</taxon>
        <taxon>Pleosporomycetidae</taxon>
        <taxon>Pleosporales</taxon>
        <taxon>Pleosporineae</taxon>
        <taxon>Pleosporaceae</taxon>
        <taxon>Bipolaris</taxon>
    </lineage>
</organism>
<dbReference type="AlphaFoldDB" id="N4XMB5"/>
<protein>
    <recommendedName>
        <fullName evidence="5">Secreted protein</fullName>
    </recommendedName>
</protein>
<proteinExistence type="predicted"/>
<keyword evidence="4" id="KW-1185">Reference proteome</keyword>
<dbReference type="OrthoDB" id="3693892at2759"/>
<reference evidence="4" key="2">
    <citation type="journal article" date="2013" name="PLoS Genet.">
        <title>Comparative genome structure, secondary metabolite, and effector coding capacity across Cochliobolus pathogens.</title>
        <authorList>
            <person name="Condon B.J."/>
            <person name="Leng Y."/>
            <person name="Wu D."/>
            <person name="Bushley K.E."/>
            <person name="Ohm R.A."/>
            <person name="Otillar R."/>
            <person name="Martin J."/>
            <person name="Schackwitz W."/>
            <person name="Grimwood J."/>
            <person name="MohdZainudin N."/>
            <person name="Xue C."/>
            <person name="Wang R."/>
            <person name="Manning V.A."/>
            <person name="Dhillon B."/>
            <person name="Tu Z.J."/>
            <person name="Steffenson B.J."/>
            <person name="Salamov A."/>
            <person name="Sun H."/>
            <person name="Lowry S."/>
            <person name="LaButti K."/>
            <person name="Han J."/>
            <person name="Copeland A."/>
            <person name="Lindquist E."/>
            <person name="Barry K."/>
            <person name="Schmutz J."/>
            <person name="Baker S.E."/>
            <person name="Ciuffetti L.M."/>
            <person name="Grigoriev I.V."/>
            <person name="Zhong S."/>
            <person name="Turgeon B.G."/>
        </authorList>
    </citation>
    <scope>NUCLEOTIDE SEQUENCE [LARGE SCALE GENOMIC DNA]</scope>
    <source>
        <strain evidence="4">C4 / ATCC 48331 / race T</strain>
    </source>
</reference>
<feature type="signal peptide" evidence="2">
    <location>
        <begin position="1"/>
        <end position="24"/>
    </location>
</feature>
<evidence type="ECO:0008006" key="5">
    <source>
        <dbReference type="Google" id="ProtNLM"/>
    </source>
</evidence>
<keyword evidence="2" id="KW-0732">Signal</keyword>
<evidence type="ECO:0000313" key="3">
    <source>
        <dbReference type="EMBL" id="ENI06277.1"/>
    </source>
</evidence>
<gene>
    <name evidence="3" type="ORF">COCC4DRAFT_59756</name>
</gene>
<evidence type="ECO:0000256" key="1">
    <source>
        <dbReference type="SAM" id="MobiDB-lite"/>
    </source>
</evidence>
<accession>N4XMB5</accession>
<evidence type="ECO:0000256" key="2">
    <source>
        <dbReference type="SAM" id="SignalP"/>
    </source>
</evidence>
<feature type="region of interest" description="Disordered" evidence="1">
    <location>
        <begin position="87"/>
        <end position="122"/>
    </location>
</feature>
<sequence length="122" mass="14116">MALMWARSFIFLVIFIVFQFKHRGSKLSTRVYVPLVLWRIFEQTDRTFLFVAAAKESVDCMEFPSIENVIEVRIRYSYEREASAKFGRTEEGPGGIHESSSCSMLSKQKTSRPVIARKVKTL</sequence>
<evidence type="ECO:0000313" key="4">
    <source>
        <dbReference type="Proteomes" id="UP000012338"/>
    </source>
</evidence>
<dbReference type="HOGENOM" id="CLU_1895820_0_0_1"/>
<feature type="chain" id="PRO_5004124228" description="Secreted protein" evidence="2">
    <location>
        <begin position="25"/>
        <end position="122"/>
    </location>
</feature>
<name>N4XMB5_COCH4</name>
<feature type="compositionally biased region" description="Polar residues" evidence="1">
    <location>
        <begin position="98"/>
        <end position="108"/>
    </location>
</feature>
<dbReference type="Proteomes" id="UP000012338">
    <property type="component" value="Unassembled WGS sequence"/>
</dbReference>